<dbReference type="Pfam" id="PF01497">
    <property type="entry name" value="Peripla_BP_2"/>
    <property type="match status" value="1"/>
</dbReference>
<evidence type="ECO:0000256" key="5">
    <source>
        <dbReference type="ARBA" id="ARBA00022777"/>
    </source>
</evidence>
<feature type="region of interest" description="Disordered" evidence="7">
    <location>
        <begin position="321"/>
        <end position="341"/>
    </location>
</feature>
<feature type="transmembrane region" description="Helical" evidence="8">
    <location>
        <begin position="346"/>
        <end position="367"/>
    </location>
</feature>
<dbReference type="EMBL" id="CP103312">
    <property type="protein sequence ID" value="UVY90034.1"/>
    <property type="molecule type" value="Genomic_DNA"/>
</dbReference>
<keyword evidence="4" id="KW-0547">Nucleotide-binding</keyword>
<dbReference type="InterPro" id="IPR011009">
    <property type="entry name" value="Kinase-like_dom_sf"/>
</dbReference>
<dbReference type="SUPFAM" id="SSF53807">
    <property type="entry name" value="Helical backbone' metal receptor"/>
    <property type="match status" value="1"/>
</dbReference>
<evidence type="ECO:0000256" key="7">
    <source>
        <dbReference type="SAM" id="MobiDB-lite"/>
    </source>
</evidence>
<dbReference type="RefSeq" id="WP_262875387.1">
    <property type="nucleotide sequence ID" value="NZ_CP103312.1"/>
</dbReference>
<dbReference type="InterPro" id="IPR000719">
    <property type="entry name" value="Prot_kinase_dom"/>
</dbReference>
<keyword evidence="5 10" id="KW-0418">Kinase</keyword>
<evidence type="ECO:0000256" key="2">
    <source>
        <dbReference type="ARBA" id="ARBA00022527"/>
    </source>
</evidence>
<dbReference type="Gene3D" id="3.40.50.1980">
    <property type="entry name" value="Nitrogenase molybdenum iron protein domain"/>
    <property type="match status" value="2"/>
</dbReference>
<evidence type="ECO:0000256" key="1">
    <source>
        <dbReference type="ARBA" id="ARBA00012513"/>
    </source>
</evidence>
<keyword evidence="8" id="KW-1133">Transmembrane helix</keyword>
<sequence>MALPLGTVVAGYVIEGVLGSGGMGTVYLARHPTLPRSDALKILSAELSQDEQFRVRFIREADLAATLSHPNIVTVFNRGETDDGQLWIAMQYVEGTTASDLHATVLTPARVAAIITDVGAALDYAHSRRVLHRDIKPSNFLVSADHERVLLADFGIARAFDDTTLTAIGSLVGTASYAAPEAIQGGSVDQRADVYSLGCALFRLLTGRAPYEDLRGPAMLMAHVLQPIPRPSHIVVGLPPAIDDVIAVAMAKDPAARFPTGGALAGAARAALSGQPLPQAPPGGPKTRIWAAPPLSYPTTRPPGISGGAISPAGFAGAAHPGLAGAASSSDERGGPRAPRRRKRGIIAAAMGLVTIVAAAVLAGVLLTEHRGATLAPYQPQSMTGTLGTVELHHRPVAVAALGPGDADAVLSLGVQPVAIGGTHGQTPSWLAPMVKSSPAMLPTADPATLAETRPDLIIDTGSLDKATYNQLAAIAPTLTRPADTTQEWNWQNQLTWIATALGRTTTATTLLNNAVAEQTQIKSDNPAFSGKTITVVNLSDTTTTVATKVSPPTAYLEGLGFAYNVYFKRGPNDPPEVEVDEDSFDWGRAKMTDVMIVIRTDRAAGGGGFGGLPSKFALFNEPLVIVDDLATITALNSGGPAATTYLDTTLVNKLAHQIH</sequence>
<evidence type="ECO:0000313" key="10">
    <source>
        <dbReference type="EMBL" id="UVY90034.1"/>
    </source>
</evidence>
<accession>A0ABY5TSP1</accession>
<dbReference type="SUPFAM" id="SSF56112">
    <property type="entry name" value="Protein kinase-like (PK-like)"/>
    <property type="match status" value="1"/>
</dbReference>
<keyword evidence="11" id="KW-1185">Reference proteome</keyword>
<keyword evidence="8" id="KW-0472">Membrane</keyword>
<name>A0ABY5TSP1_MYCUL</name>
<dbReference type="Proteomes" id="UP001055253">
    <property type="component" value="Plasmid unnamed1"/>
</dbReference>
<dbReference type="SMART" id="SM00220">
    <property type="entry name" value="S_TKc"/>
    <property type="match status" value="1"/>
</dbReference>
<evidence type="ECO:0000256" key="8">
    <source>
        <dbReference type="SAM" id="Phobius"/>
    </source>
</evidence>
<keyword evidence="10" id="KW-0614">Plasmid</keyword>
<dbReference type="PANTHER" id="PTHR43289:SF6">
    <property type="entry name" value="SERINE_THREONINE-PROTEIN KINASE NEKL-3"/>
    <property type="match status" value="1"/>
</dbReference>
<gene>
    <name evidence="10" type="ORF">MJO63_26210</name>
</gene>
<dbReference type="PROSITE" id="PS50011">
    <property type="entry name" value="PROTEIN_KINASE_DOM"/>
    <property type="match status" value="1"/>
</dbReference>
<evidence type="ECO:0000256" key="3">
    <source>
        <dbReference type="ARBA" id="ARBA00022679"/>
    </source>
</evidence>
<dbReference type="EC" id="2.7.11.1" evidence="1"/>
<dbReference type="PANTHER" id="PTHR43289">
    <property type="entry name" value="MITOGEN-ACTIVATED PROTEIN KINASE KINASE KINASE 20-RELATED"/>
    <property type="match status" value="1"/>
</dbReference>
<keyword evidence="2" id="KW-0723">Serine/threonine-protein kinase</keyword>
<keyword evidence="8" id="KW-0812">Transmembrane</keyword>
<evidence type="ECO:0000313" key="11">
    <source>
        <dbReference type="Proteomes" id="UP001055253"/>
    </source>
</evidence>
<proteinExistence type="predicted"/>
<evidence type="ECO:0000259" key="9">
    <source>
        <dbReference type="PROSITE" id="PS50011"/>
    </source>
</evidence>
<dbReference type="Pfam" id="PF00069">
    <property type="entry name" value="Pkinase"/>
    <property type="match status" value="1"/>
</dbReference>
<organism evidence="10 11">
    <name type="scientific">Mycobacterium ulcerans</name>
    <dbReference type="NCBI Taxonomy" id="1809"/>
    <lineage>
        <taxon>Bacteria</taxon>
        <taxon>Bacillati</taxon>
        <taxon>Actinomycetota</taxon>
        <taxon>Actinomycetes</taxon>
        <taxon>Mycobacteriales</taxon>
        <taxon>Mycobacteriaceae</taxon>
        <taxon>Mycobacterium</taxon>
        <taxon>Mycobacterium ulcerans group</taxon>
    </lineage>
</organism>
<reference evidence="10" key="1">
    <citation type="submission" date="2022-08" db="EMBL/GenBank/DDBJ databases">
        <title>Complete genome sequence of 14 non-tuberculosis mycobacteria type-strains.</title>
        <authorList>
            <person name="Igarashi Y."/>
            <person name="Osugi A."/>
            <person name="Mitarai S."/>
        </authorList>
    </citation>
    <scope>NUCLEOTIDE SEQUENCE</scope>
    <source>
        <strain evidence="10">ATCC 19423</strain>
    </source>
</reference>
<keyword evidence="3" id="KW-0808">Transferase</keyword>
<feature type="domain" description="Protein kinase" evidence="9">
    <location>
        <begin position="12"/>
        <end position="272"/>
    </location>
</feature>
<dbReference type="GO" id="GO:0016301">
    <property type="term" value="F:kinase activity"/>
    <property type="evidence" value="ECO:0007669"/>
    <property type="project" value="UniProtKB-KW"/>
</dbReference>
<dbReference type="PROSITE" id="PS00108">
    <property type="entry name" value="PROTEIN_KINASE_ST"/>
    <property type="match status" value="1"/>
</dbReference>
<dbReference type="CDD" id="cd14014">
    <property type="entry name" value="STKc_PknB_like"/>
    <property type="match status" value="1"/>
</dbReference>
<dbReference type="Gene3D" id="1.10.510.10">
    <property type="entry name" value="Transferase(Phosphotransferase) domain 1"/>
    <property type="match status" value="1"/>
</dbReference>
<evidence type="ECO:0000256" key="4">
    <source>
        <dbReference type="ARBA" id="ARBA00022741"/>
    </source>
</evidence>
<evidence type="ECO:0000256" key="6">
    <source>
        <dbReference type="ARBA" id="ARBA00022840"/>
    </source>
</evidence>
<keyword evidence="6" id="KW-0067">ATP-binding</keyword>
<dbReference type="InterPro" id="IPR002491">
    <property type="entry name" value="ABC_transptr_periplasmic_BD"/>
</dbReference>
<protein>
    <recommendedName>
        <fullName evidence="1">non-specific serine/threonine protein kinase</fullName>
        <ecNumber evidence="1">2.7.11.1</ecNumber>
    </recommendedName>
</protein>
<geneLocation type="plasmid" evidence="10 11">
    <name>unnamed1</name>
</geneLocation>
<dbReference type="InterPro" id="IPR008271">
    <property type="entry name" value="Ser/Thr_kinase_AS"/>
</dbReference>
<dbReference type="Gene3D" id="3.30.200.20">
    <property type="entry name" value="Phosphorylase Kinase, domain 1"/>
    <property type="match status" value="1"/>
</dbReference>